<proteinExistence type="predicted"/>
<name>A0A9Q0TBN7_SALVM</name>
<evidence type="ECO:0000313" key="1">
    <source>
        <dbReference type="EMBL" id="KAJ6707735.1"/>
    </source>
</evidence>
<keyword evidence="2" id="KW-1185">Reference proteome</keyword>
<reference evidence="1" key="2">
    <citation type="journal article" date="2023" name="Int. J. Mol. Sci.">
        <title>De Novo Assembly and Annotation of 11 Diverse Shrub Willow (Salix) Genomes Reveals Novel Gene Organization in Sex-Linked Regions.</title>
        <authorList>
            <person name="Hyden B."/>
            <person name="Feng K."/>
            <person name="Yates T.B."/>
            <person name="Jawdy S."/>
            <person name="Cereghino C."/>
            <person name="Smart L.B."/>
            <person name="Muchero W."/>
        </authorList>
    </citation>
    <scope>NUCLEOTIDE SEQUENCE [LARGE SCALE GENOMIC DNA]</scope>
    <source>
        <tissue evidence="1">Shoot tip</tissue>
    </source>
</reference>
<accession>A0A9Q0TBN7</accession>
<sequence>MFPLSLLHLGLDCRRARQQYRIHFYTFIRNVSSESGEESRQLSLPALESESTSSPFIPLEQGAENEATIYHRIRLLEGPTSTFNVPPRLHPVITERLVREHFDQAVNVDHFFFKYGTEIELRVLENKGLLETFQSNDSGNPNIARIMEVSPYENIRREADAFIQAKVASVDNPGDALFSSKHIERKLNSFSQELTQHQRQSSIYRKFYKHFTNEDLTSLVWPAFTE</sequence>
<protein>
    <submittedName>
        <fullName evidence="1">Uncharacterized protein</fullName>
    </submittedName>
</protein>
<dbReference type="Proteomes" id="UP001151529">
    <property type="component" value="Chromosome 4"/>
</dbReference>
<dbReference type="EMBL" id="JAPFFL010000008">
    <property type="protein sequence ID" value="KAJ6707735.1"/>
    <property type="molecule type" value="Genomic_DNA"/>
</dbReference>
<dbReference type="OrthoDB" id="1592449at2759"/>
<dbReference type="AlphaFoldDB" id="A0A9Q0TBN7"/>
<evidence type="ECO:0000313" key="2">
    <source>
        <dbReference type="Proteomes" id="UP001151529"/>
    </source>
</evidence>
<gene>
    <name evidence="1" type="ORF">OIU85_028045</name>
</gene>
<comment type="caution">
    <text evidence="1">The sequence shown here is derived from an EMBL/GenBank/DDBJ whole genome shotgun (WGS) entry which is preliminary data.</text>
</comment>
<reference evidence="1" key="1">
    <citation type="submission" date="2022-11" db="EMBL/GenBank/DDBJ databases">
        <authorList>
            <person name="Hyden B.L."/>
            <person name="Feng K."/>
            <person name="Yates T."/>
            <person name="Jawdy S."/>
            <person name="Smart L.B."/>
            <person name="Muchero W."/>
        </authorList>
    </citation>
    <scope>NUCLEOTIDE SEQUENCE</scope>
    <source>
        <tissue evidence="1">Shoot tip</tissue>
    </source>
</reference>
<organism evidence="1 2">
    <name type="scientific">Salix viminalis</name>
    <name type="common">Common osier</name>
    <name type="synonym">Basket willow</name>
    <dbReference type="NCBI Taxonomy" id="40686"/>
    <lineage>
        <taxon>Eukaryota</taxon>
        <taxon>Viridiplantae</taxon>
        <taxon>Streptophyta</taxon>
        <taxon>Embryophyta</taxon>
        <taxon>Tracheophyta</taxon>
        <taxon>Spermatophyta</taxon>
        <taxon>Magnoliopsida</taxon>
        <taxon>eudicotyledons</taxon>
        <taxon>Gunneridae</taxon>
        <taxon>Pentapetalae</taxon>
        <taxon>rosids</taxon>
        <taxon>fabids</taxon>
        <taxon>Malpighiales</taxon>
        <taxon>Salicaceae</taxon>
        <taxon>Saliceae</taxon>
        <taxon>Salix</taxon>
    </lineage>
</organism>